<dbReference type="Gene3D" id="1.10.390.10">
    <property type="entry name" value="Neutral Protease Domain 2"/>
    <property type="match status" value="1"/>
</dbReference>
<dbReference type="RefSeq" id="WP_208178704.1">
    <property type="nucleotide sequence ID" value="NZ_JAGETZ010000023.1"/>
</dbReference>
<protein>
    <recommendedName>
        <fullName evidence="1">Peptidase M1 membrane alanine aminopeptidase domain-containing protein</fullName>
    </recommendedName>
</protein>
<evidence type="ECO:0000313" key="3">
    <source>
        <dbReference type="Proteomes" id="UP000664369"/>
    </source>
</evidence>
<organism evidence="2 3">
    <name type="scientific">Hymenobacter negativus</name>
    <dbReference type="NCBI Taxonomy" id="2795026"/>
    <lineage>
        <taxon>Bacteria</taxon>
        <taxon>Pseudomonadati</taxon>
        <taxon>Bacteroidota</taxon>
        <taxon>Cytophagia</taxon>
        <taxon>Cytophagales</taxon>
        <taxon>Hymenobacteraceae</taxon>
        <taxon>Hymenobacter</taxon>
    </lineage>
</organism>
<gene>
    <name evidence="2" type="ORF">J4E00_28135</name>
</gene>
<name>A0ABS3QNU7_9BACT</name>
<dbReference type="Proteomes" id="UP000664369">
    <property type="component" value="Unassembled WGS sequence"/>
</dbReference>
<dbReference type="Pfam" id="PF01433">
    <property type="entry name" value="Peptidase_M1"/>
    <property type="match status" value="1"/>
</dbReference>
<dbReference type="InterPro" id="IPR014782">
    <property type="entry name" value="Peptidase_M1_dom"/>
</dbReference>
<evidence type="ECO:0000259" key="1">
    <source>
        <dbReference type="Pfam" id="PF01433"/>
    </source>
</evidence>
<reference evidence="2 3" key="1">
    <citation type="submission" date="2021-03" db="EMBL/GenBank/DDBJ databases">
        <authorList>
            <person name="Kim M.K."/>
        </authorList>
    </citation>
    <scope>NUCLEOTIDE SEQUENCE [LARGE SCALE GENOMIC DNA]</scope>
    <source>
        <strain evidence="2 3">BT442</strain>
    </source>
</reference>
<proteinExistence type="predicted"/>
<comment type="caution">
    <text evidence="2">The sequence shown here is derived from an EMBL/GenBank/DDBJ whole genome shotgun (WGS) entry which is preliminary data.</text>
</comment>
<accession>A0ABS3QNU7</accession>
<dbReference type="EMBL" id="JAGETZ010000023">
    <property type="protein sequence ID" value="MBO2012964.1"/>
    <property type="molecule type" value="Genomic_DNA"/>
</dbReference>
<dbReference type="SUPFAM" id="SSF55486">
    <property type="entry name" value="Metalloproteases ('zincins'), catalytic domain"/>
    <property type="match status" value="1"/>
</dbReference>
<sequence length="639" mass="70602">MRIEARLPEKNLQVQGTFAFDADDQTRDSVDVVVNKNMGRPTFRLLSPKQPQFVVKEVPAADGQAVYRFLFSPRLVPHQTVRIGFAYQGGTLPAAQFFLDSAYCMAGGYGVAWYPQVLARQADNSTSTMEGTGTIRVTTARRFTPVIMGSQFHSIGKGKLLTTEFTVRTPAIFSLFVGHYIRSDYSGPLPIGAYRLTRDTVTSAYVRKCARIIEELSQEFGPYAFGSFNIVEYPDEVAAKLGIGGISECAGIALPSASFGKPFNYALFGYELGHQWWGNAVRSTGKKGTGILSEAMAQYGSLQVVKRFDPTQTEQYRRTGYPGYNKEQSGLGYLTLVASGSDTALQNVSSAEAHSIGDSKGFLVLELLAETIGKERMRAALHHLTTKYRDHPLTWENFLNEIQQAAGQDLAWFYEQWLNRTGAPEWTLSWQLSGQGQVALKVVQPPRTAYRLRLDAELISTAGKTVRCVVEVAGATTTLRQEVPPDFIVQQVRLDPEFKVLHWSEEYRARAMVLADASRVRNLWLSGKVPEALAMGEAALAKVSQPDPYGAEFALCFELGFLQARRSRQSPAFREEAIAYFLRAVRCPVREPQGLTNAYLLLAKLAQAKGDKELFAWARSCALTADALTGNAEGVASRL</sequence>
<feature type="domain" description="Peptidase M1 membrane alanine aminopeptidase" evidence="1">
    <location>
        <begin position="270"/>
        <end position="417"/>
    </location>
</feature>
<dbReference type="InterPro" id="IPR027268">
    <property type="entry name" value="Peptidase_M4/M1_CTD_sf"/>
</dbReference>
<evidence type="ECO:0000313" key="2">
    <source>
        <dbReference type="EMBL" id="MBO2012964.1"/>
    </source>
</evidence>
<keyword evidence="3" id="KW-1185">Reference proteome</keyword>